<organism evidence="1 2">
    <name type="scientific">Roseateles depolymerans</name>
    <dbReference type="NCBI Taxonomy" id="76731"/>
    <lineage>
        <taxon>Bacteria</taxon>
        <taxon>Pseudomonadati</taxon>
        <taxon>Pseudomonadota</taxon>
        <taxon>Betaproteobacteria</taxon>
        <taxon>Burkholderiales</taxon>
        <taxon>Sphaerotilaceae</taxon>
        <taxon>Roseateles</taxon>
    </lineage>
</organism>
<evidence type="ECO:0000313" key="2">
    <source>
        <dbReference type="Proteomes" id="UP000249633"/>
    </source>
</evidence>
<dbReference type="EMBL" id="QFOD01000013">
    <property type="protein sequence ID" value="PZP30647.1"/>
    <property type="molecule type" value="Genomic_DNA"/>
</dbReference>
<sequence>MSDWFNHYRQLKSTADEARERLDKEFAFLHERILEWEARPDDYLLIPSDFSGLIAADAEYRRTQAELQRLLVEKYLTLMGG</sequence>
<protein>
    <submittedName>
        <fullName evidence="1">Uncharacterized protein</fullName>
    </submittedName>
</protein>
<accession>A0A2W5DNA5</accession>
<proteinExistence type="predicted"/>
<dbReference type="AlphaFoldDB" id="A0A2W5DNA5"/>
<evidence type="ECO:0000313" key="1">
    <source>
        <dbReference type="EMBL" id="PZP30647.1"/>
    </source>
</evidence>
<gene>
    <name evidence="1" type="ORF">DI603_14050</name>
</gene>
<name>A0A2W5DNA5_9BURK</name>
<dbReference type="Proteomes" id="UP000249633">
    <property type="component" value="Unassembled WGS sequence"/>
</dbReference>
<comment type="caution">
    <text evidence="1">The sequence shown here is derived from an EMBL/GenBank/DDBJ whole genome shotgun (WGS) entry which is preliminary data.</text>
</comment>
<reference evidence="1 2" key="1">
    <citation type="submission" date="2017-08" db="EMBL/GenBank/DDBJ databases">
        <title>Infants hospitalized years apart are colonized by the same room-sourced microbial strains.</title>
        <authorList>
            <person name="Brooks B."/>
            <person name="Olm M.R."/>
            <person name="Firek B.A."/>
            <person name="Baker R."/>
            <person name="Thomas B.C."/>
            <person name="Morowitz M.J."/>
            <person name="Banfield J.F."/>
        </authorList>
    </citation>
    <scope>NUCLEOTIDE SEQUENCE [LARGE SCALE GENOMIC DNA]</scope>
    <source>
        <strain evidence="1">S2_012_000_R2_81</strain>
    </source>
</reference>